<dbReference type="AlphaFoldDB" id="A0A1W1V801"/>
<evidence type="ECO:0000256" key="1">
    <source>
        <dbReference type="SAM" id="MobiDB-lite"/>
    </source>
</evidence>
<dbReference type="STRING" id="695939.SAMN00790413_00358"/>
<dbReference type="EMBL" id="FWWU01000009">
    <property type="protein sequence ID" value="SMB89310.1"/>
    <property type="molecule type" value="Genomic_DNA"/>
</dbReference>
<feature type="region of interest" description="Disordered" evidence="1">
    <location>
        <begin position="298"/>
        <end position="525"/>
    </location>
</feature>
<dbReference type="Pfam" id="PF00570">
    <property type="entry name" value="HRDC"/>
    <property type="match status" value="1"/>
</dbReference>
<feature type="domain" description="HRDC" evidence="2">
    <location>
        <begin position="522"/>
        <end position="594"/>
    </location>
</feature>
<accession>A0A1W1V801</accession>
<evidence type="ECO:0000313" key="3">
    <source>
        <dbReference type="EMBL" id="SMB89310.1"/>
    </source>
</evidence>
<feature type="region of interest" description="Disordered" evidence="1">
    <location>
        <begin position="1"/>
        <end position="43"/>
    </location>
</feature>
<dbReference type="PROSITE" id="PS50967">
    <property type="entry name" value="HRDC"/>
    <property type="match status" value="1"/>
</dbReference>
<name>A0A1W1V801_9DEIO</name>
<keyword evidence="3" id="KW-0547">Nucleotide-binding</keyword>
<evidence type="ECO:0000259" key="2">
    <source>
        <dbReference type="PROSITE" id="PS50967"/>
    </source>
</evidence>
<dbReference type="Proteomes" id="UP000192582">
    <property type="component" value="Unassembled WGS sequence"/>
</dbReference>
<sequence length="594" mass="61985">MPNSSSFPGLPLPTDTFPKRVLPQPGGPVRHNGGMTGNRIPSRSALRPDARMVTLHAERGDPHARLAEALADLEGADWGLTLAGEAALARQLAALLGSGVLRVDERLGVDRAALAEQGLAAAGLEADWTGARAVWLAEPDERTLRRAERAGVPVIVDGTLAPGGQWFTQGAAYVTYRSGVTLTGFAEPRLALLFGHGAAPAPAAPAPADITVALALRDVATLPLRLARAARTTGLLAERLGGRALPLGPTALLLPPDAAPDTPQLPGGVLAATRSVDGGVVLAPGLQDVDAALALLHGGRDDSTRPSSAPHAEEVEAAPALAPRQEETPLASPDPRPAPERAQFGRSGFQRSQPALPRTDVPSTDVPVPDAAESGALGRMTFEAPVPVDRAPQQREEPAEQTQVEERDPAAEEPASEETWTPEIVFSGDVPDAPAPLPMPVSAGPDAPELELTPPLASAPQPQETSGEEEAEDPAFDPQNAAQAPEPEDAQAGVAGPTPGPELAPDLPAASSGAPDPTADLTDEQAAVFARLREWRNAESKRQEVSRFIIASNATLAEIARRVPYTLEDLRAVRGMGPERLKKYGEKILEVVRG</sequence>
<keyword evidence="3" id="KW-0378">Hydrolase</keyword>
<keyword evidence="4" id="KW-1185">Reference proteome</keyword>
<feature type="compositionally biased region" description="Basic and acidic residues" evidence="1">
    <location>
        <begin position="392"/>
        <end position="410"/>
    </location>
</feature>
<dbReference type="SUPFAM" id="SSF47819">
    <property type="entry name" value="HRDC-like"/>
    <property type="match status" value="1"/>
</dbReference>
<organism evidence="3 4">
    <name type="scientific">Deinococcus hopiensis KR-140</name>
    <dbReference type="NCBI Taxonomy" id="695939"/>
    <lineage>
        <taxon>Bacteria</taxon>
        <taxon>Thermotogati</taxon>
        <taxon>Deinococcota</taxon>
        <taxon>Deinococci</taxon>
        <taxon>Deinococcales</taxon>
        <taxon>Deinococcaceae</taxon>
        <taxon>Deinococcus</taxon>
    </lineage>
</organism>
<dbReference type="InterPro" id="IPR010997">
    <property type="entry name" value="HRDC-like_sf"/>
</dbReference>
<protein>
    <submittedName>
        <fullName evidence="3">Superfamily II DNA helicase</fullName>
    </submittedName>
</protein>
<feature type="compositionally biased region" description="Acidic residues" evidence="1">
    <location>
        <begin position="466"/>
        <end position="475"/>
    </location>
</feature>
<evidence type="ECO:0000313" key="4">
    <source>
        <dbReference type="Proteomes" id="UP000192582"/>
    </source>
</evidence>
<reference evidence="3 4" key="1">
    <citation type="submission" date="2017-04" db="EMBL/GenBank/DDBJ databases">
        <authorList>
            <person name="Afonso C.L."/>
            <person name="Miller P.J."/>
            <person name="Scott M.A."/>
            <person name="Spackman E."/>
            <person name="Goraichik I."/>
            <person name="Dimitrov K.M."/>
            <person name="Suarez D.L."/>
            <person name="Swayne D.E."/>
        </authorList>
    </citation>
    <scope>NUCLEOTIDE SEQUENCE [LARGE SCALE GENOMIC DNA]</scope>
    <source>
        <strain evidence="3 4">KR-140</strain>
    </source>
</reference>
<dbReference type="SMART" id="SM00341">
    <property type="entry name" value="HRDC"/>
    <property type="match status" value="1"/>
</dbReference>
<keyword evidence="3" id="KW-0067">ATP-binding</keyword>
<dbReference type="InterPro" id="IPR044876">
    <property type="entry name" value="HRDC_dom_sf"/>
</dbReference>
<dbReference type="GO" id="GO:0004386">
    <property type="term" value="F:helicase activity"/>
    <property type="evidence" value="ECO:0007669"/>
    <property type="project" value="UniProtKB-KW"/>
</dbReference>
<keyword evidence="3" id="KW-0347">Helicase</keyword>
<dbReference type="Gene3D" id="1.10.150.80">
    <property type="entry name" value="HRDC domain"/>
    <property type="match status" value="1"/>
</dbReference>
<dbReference type="GO" id="GO:0000166">
    <property type="term" value="F:nucleotide binding"/>
    <property type="evidence" value="ECO:0007669"/>
    <property type="project" value="InterPro"/>
</dbReference>
<dbReference type="InterPro" id="IPR002121">
    <property type="entry name" value="HRDC_dom"/>
</dbReference>
<gene>
    <name evidence="3" type="ORF">SAMN00790413_00358</name>
</gene>
<proteinExistence type="predicted"/>
<dbReference type="GO" id="GO:0003676">
    <property type="term" value="F:nucleic acid binding"/>
    <property type="evidence" value="ECO:0007669"/>
    <property type="project" value="InterPro"/>
</dbReference>